<dbReference type="PANTHER" id="PTHR43149:SF1">
    <property type="entry name" value="DELTA(3,5)-DELTA(2,4)-DIENOYL-COA ISOMERASE, MITOCHONDRIAL"/>
    <property type="match status" value="1"/>
</dbReference>
<dbReference type="InterPro" id="IPR018376">
    <property type="entry name" value="Enoyl-CoA_hyd/isom_CS"/>
</dbReference>
<dbReference type="STRING" id="657014.SAMN04488092_1054"/>
<evidence type="ECO:0000256" key="6">
    <source>
        <dbReference type="RuleBase" id="RU003707"/>
    </source>
</evidence>
<dbReference type="InterPro" id="IPR029045">
    <property type="entry name" value="ClpP/crotonase-like_dom_sf"/>
</dbReference>
<evidence type="ECO:0000256" key="3">
    <source>
        <dbReference type="ARBA" id="ARBA00022832"/>
    </source>
</evidence>
<comment type="similarity">
    <text evidence="2 6">Belongs to the enoyl-CoA hydratase/isomerase family.</text>
</comment>
<evidence type="ECO:0000256" key="5">
    <source>
        <dbReference type="ARBA" id="ARBA00023235"/>
    </source>
</evidence>
<evidence type="ECO:0000256" key="2">
    <source>
        <dbReference type="ARBA" id="ARBA00005254"/>
    </source>
</evidence>
<dbReference type="Gene3D" id="1.10.12.10">
    <property type="entry name" value="Lyase 2-enoyl-coa Hydratase, Chain A, domain 2"/>
    <property type="match status" value="1"/>
</dbReference>
<evidence type="ECO:0000313" key="8">
    <source>
        <dbReference type="Proteomes" id="UP000198634"/>
    </source>
</evidence>
<dbReference type="Gene3D" id="3.90.226.10">
    <property type="entry name" value="2-enoyl-CoA Hydratase, Chain A, domain 1"/>
    <property type="match status" value="1"/>
</dbReference>
<dbReference type="OrthoDB" id="9781757at2"/>
<dbReference type="CDD" id="cd06558">
    <property type="entry name" value="crotonase-like"/>
    <property type="match status" value="1"/>
</dbReference>
<reference evidence="7 8" key="1">
    <citation type="submission" date="2016-10" db="EMBL/GenBank/DDBJ databases">
        <authorList>
            <person name="de Groot N.N."/>
        </authorList>
    </citation>
    <scope>NUCLEOTIDE SEQUENCE [LARGE SCALE GENOMIC DNA]</scope>
    <source>
        <strain evidence="7 8">DSM 22007</strain>
    </source>
</reference>
<keyword evidence="5" id="KW-0413">Isomerase</keyword>
<dbReference type="InterPro" id="IPR045002">
    <property type="entry name" value="Ech1-like"/>
</dbReference>
<dbReference type="UniPathway" id="UPA00659"/>
<comment type="pathway">
    <text evidence="1">Lipid metabolism; fatty acid beta-oxidation.</text>
</comment>
<keyword evidence="8" id="KW-1185">Reference proteome</keyword>
<keyword evidence="4" id="KW-0443">Lipid metabolism</keyword>
<dbReference type="GO" id="GO:0006635">
    <property type="term" value="P:fatty acid beta-oxidation"/>
    <property type="evidence" value="ECO:0007669"/>
    <property type="project" value="UniProtKB-UniPathway"/>
</dbReference>
<gene>
    <name evidence="7" type="ORF">SAMN04488092_1054</name>
</gene>
<dbReference type="AlphaFoldDB" id="A0A1H9EET9"/>
<keyword evidence="3" id="KW-0276">Fatty acid metabolism</keyword>
<dbReference type="EMBL" id="FOEP01000005">
    <property type="protein sequence ID" value="SEQ23518.1"/>
    <property type="molecule type" value="Genomic_DNA"/>
</dbReference>
<evidence type="ECO:0000256" key="1">
    <source>
        <dbReference type="ARBA" id="ARBA00005005"/>
    </source>
</evidence>
<dbReference type="NCBIfam" id="NF005699">
    <property type="entry name" value="PRK07509.1"/>
    <property type="match status" value="1"/>
</dbReference>
<dbReference type="SUPFAM" id="SSF52096">
    <property type="entry name" value="ClpP/crotonase"/>
    <property type="match status" value="1"/>
</dbReference>
<dbReference type="Pfam" id="PF00378">
    <property type="entry name" value="ECH_1"/>
    <property type="match status" value="1"/>
</dbReference>
<dbReference type="PROSITE" id="PS00166">
    <property type="entry name" value="ENOYL_COA_HYDRATASE"/>
    <property type="match status" value="1"/>
</dbReference>
<dbReference type="InterPro" id="IPR014748">
    <property type="entry name" value="Enoyl-CoA_hydra_C"/>
</dbReference>
<evidence type="ECO:0000256" key="4">
    <source>
        <dbReference type="ARBA" id="ARBA00023098"/>
    </source>
</evidence>
<accession>A0A1H9EET9</accession>
<dbReference type="RefSeq" id="WP_090269487.1">
    <property type="nucleotide sequence ID" value="NZ_FOEP01000005.1"/>
</dbReference>
<name>A0A1H9EET9_9RHOB</name>
<organism evidence="7 8">
    <name type="scientific">Thalassovita taeanensis</name>
    <dbReference type="NCBI Taxonomy" id="657014"/>
    <lineage>
        <taxon>Bacteria</taxon>
        <taxon>Pseudomonadati</taxon>
        <taxon>Pseudomonadota</taxon>
        <taxon>Alphaproteobacteria</taxon>
        <taxon>Rhodobacterales</taxon>
        <taxon>Roseobacteraceae</taxon>
        <taxon>Thalassovita</taxon>
    </lineage>
</organism>
<protein>
    <submittedName>
        <fullName evidence="7">Enoyl-CoA hydratase/carnithine racemase</fullName>
    </submittedName>
</protein>
<dbReference type="InterPro" id="IPR001753">
    <property type="entry name" value="Enoyl-CoA_hydra/iso"/>
</dbReference>
<dbReference type="Proteomes" id="UP000198634">
    <property type="component" value="Unassembled WGS sequence"/>
</dbReference>
<sequence>MKNRVTYEIDQGVADVRLVRTDKSNALDGAMFDALIDCGTQLKNTAGLRAVVISGEGSGFCAGIDMDVLKEMEGGAIAGAADIVTRTHGVCNRFQYAAWIWREMPVPVIAAVHGFALGGGFQLALGADMRFVAPDAKMALMEVKWGLVPDMGATHLMCHLVREDLVRDLGFTGRVFNGTQAHEYGLATRLSNAPHTEALQAARDIADKSPSAMRALKRLFNGAYDQPARDRLTQETIEQQKLVGGPDQVETVESRRMRRAPVFADAREG</sequence>
<dbReference type="GO" id="GO:0016853">
    <property type="term" value="F:isomerase activity"/>
    <property type="evidence" value="ECO:0007669"/>
    <property type="project" value="UniProtKB-KW"/>
</dbReference>
<dbReference type="PANTHER" id="PTHR43149">
    <property type="entry name" value="ENOYL-COA HYDRATASE"/>
    <property type="match status" value="1"/>
</dbReference>
<proteinExistence type="inferred from homology"/>
<evidence type="ECO:0000313" key="7">
    <source>
        <dbReference type="EMBL" id="SEQ23518.1"/>
    </source>
</evidence>